<feature type="binding site" evidence="2">
    <location>
        <position position="373"/>
    </location>
    <ligand>
        <name>L-tryptophan</name>
        <dbReference type="ChEBI" id="CHEBI:57912"/>
    </ligand>
</feature>
<dbReference type="PIRSF" id="PIRSF011396">
    <property type="entry name" value="Trp_halogenase"/>
    <property type="match status" value="1"/>
</dbReference>
<accession>A0A1V9GS87</accession>
<dbReference type="InterPro" id="IPR050816">
    <property type="entry name" value="Flavin-dep_Halogenase_NPB"/>
</dbReference>
<organism evidence="3 4">
    <name type="scientific">Xanthomonas phaseoli pv. syngonii LMG 9055</name>
    <dbReference type="NCBI Taxonomy" id="1437878"/>
    <lineage>
        <taxon>Bacteria</taxon>
        <taxon>Pseudomonadati</taxon>
        <taxon>Pseudomonadota</taxon>
        <taxon>Gammaproteobacteria</taxon>
        <taxon>Lysobacterales</taxon>
        <taxon>Lysobacteraceae</taxon>
        <taxon>Xanthomonas</taxon>
    </lineage>
</organism>
<proteinExistence type="predicted"/>
<dbReference type="InterPro" id="IPR036188">
    <property type="entry name" value="FAD/NAD-bd_sf"/>
</dbReference>
<keyword evidence="2" id="KW-0547">Nucleotide-binding</keyword>
<reference evidence="3 4" key="2">
    <citation type="journal article" date="2017" name="Plant Pathol.">
        <title>Pathogenicity and virulence gene content of Xanthomonas strains infecting Araceae, formerly known as Xanthomonas axonopodis pv. dieffenbachiae.</title>
        <authorList>
            <person name="Constantin E.C."/>
            <person name="Haegeman A."/>
            <person name="Van Vaerenbergh J."/>
            <person name="Baeyen S."/>
            <person name="Van Malderghem C."/>
            <person name="Maes M."/>
            <person name="Cottyn B."/>
        </authorList>
    </citation>
    <scope>NUCLEOTIDE SEQUENCE [LARGE SCALE GENOMIC DNA]</scope>
    <source>
        <strain evidence="4">LMG9055</strain>
    </source>
</reference>
<dbReference type="Proteomes" id="UP000050343">
    <property type="component" value="Unassembled WGS sequence"/>
</dbReference>
<dbReference type="InterPro" id="IPR033856">
    <property type="entry name" value="Trp_halogen"/>
</dbReference>
<dbReference type="GO" id="GO:0000166">
    <property type="term" value="F:nucleotide binding"/>
    <property type="evidence" value="ECO:0007669"/>
    <property type="project" value="UniProtKB-KW"/>
</dbReference>
<sequence length="533" mass="59138">MGMWPVERGQLAPFAYSSAVLAQECIGMIPAPLRNIVIVGGGTAGWMAAAAFARVLGPTFKVQLIESEQLGTVGVGEATVPHIKAFNNLLGINEAEFVRQTQGSFKLGIEFVDWQRPGSTYMHGFGSQIGHPLGLLPFHQYWIKQHARGKAQPLGAYTLNTVAAARGKFMTSVGDVPANSPLANIAYAYHFDATQYAHFLRRYSQQRGVTRIEGLVEQVQLHPESGHVQSLQLASGQTVHGDLFIDCSGFGGLLIEQALHTGYHDFTHWLPCDRALAVPCEKVGPPTPYTRSTARAAGWQWRIPLQHRTGNGYVYCSAHISDDEAAATLLANLDGKPLADPRPLRFTTGRRKQCWNRNVVALGLASGFLEPLESTSIHLIQSGISKLLELFPREGISPVLVQRYNDRLAFEFDRIRDFLLLHYHATERDDSAFWRHCRQMPITPELQATLDLFRDSGRFYRNAEEMFAEISWVQVLVGQGVLPQGYHPLVDQVPDRDAEGFLTSVAQTISHCVDVMPSHQQFIDRYCKAAALP</sequence>
<evidence type="ECO:0000313" key="3">
    <source>
        <dbReference type="EMBL" id="OQP73525.1"/>
    </source>
</evidence>
<feature type="active site" evidence="1">
    <location>
        <position position="106"/>
    </location>
</feature>
<dbReference type="EMBL" id="JPUO02000223">
    <property type="protein sequence ID" value="OQP73525.1"/>
    <property type="molecule type" value="Genomic_DNA"/>
</dbReference>
<gene>
    <name evidence="3" type="ORF">IA54_013350</name>
</gene>
<dbReference type="PANTHER" id="PTHR43747">
    <property type="entry name" value="FAD-BINDING PROTEIN"/>
    <property type="match status" value="1"/>
</dbReference>
<keyword evidence="2" id="KW-0274">FAD</keyword>
<evidence type="ECO:0000256" key="1">
    <source>
        <dbReference type="PIRSR" id="PIRSR011396-1"/>
    </source>
</evidence>
<evidence type="ECO:0000313" key="4">
    <source>
        <dbReference type="Proteomes" id="UP000050343"/>
    </source>
</evidence>
<name>A0A1V9GS87_9XANT</name>
<feature type="binding site" evidence="2">
    <location>
        <position position="216"/>
    </location>
    <ligand>
        <name>FAD</name>
        <dbReference type="ChEBI" id="CHEBI:57692"/>
    </ligand>
</feature>
<dbReference type="FunFam" id="3.50.50.60:FF:000280">
    <property type="entry name" value="Tryptophan halogenase"/>
    <property type="match status" value="1"/>
</dbReference>
<dbReference type="SUPFAM" id="SSF51905">
    <property type="entry name" value="FAD/NAD(P)-binding domain"/>
    <property type="match status" value="1"/>
</dbReference>
<protein>
    <submittedName>
        <fullName evidence="3">Tryptophan halogenase</fullName>
    </submittedName>
</protein>
<feature type="binding site" evidence="2">
    <location>
        <position position="377"/>
    </location>
    <ligand>
        <name>FAD</name>
        <dbReference type="ChEBI" id="CHEBI:57692"/>
    </ligand>
</feature>
<feature type="binding site" evidence="2">
    <location>
        <begin position="41"/>
        <end position="44"/>
    </location>
    <ligand>
        <name>FAD</name>
        <dbReference type="ChEBI" id="CHEBI:57692"/>
    </ligand>
</feature>
<dbReference type="AlphaFoldDB" id="A0A1V9GS87"/>
<keyword evidence="2" id="KW-0285">Flavoprotein</keyword>
<feature type="binding site" evidence="2">
    <location>
        <position position="364"/>
    </location>
    <ligand>
        <name>FAD</name>
        <dbReference type="ChEBI" id="CHEBI:57692"/>
    </ligand>
</feature>
<reference evidence="3 4" key="1">
    <citation type="journal article" date="2016" name="Plant Pathol.">
        <title>Genetic characterization of strains named as Xanthomonas axonopodis pv. dieffenbachiae leads to a taxonomic revision of the X. axonopodis species complex.</title>
        <authorList>
            <person name="Constantin E.C."/>
            <person name="Cleenwerck I."/>
            <person name="Maes M."/>
            <person name="Baeyen S."/>
            <person name="Van Malderghem C."/>
            <person name="De Vos P."/>
            <person name="Cottyn B."/>
        </authorList>
    </citation>
    <scope>NUCLEOTIDE SEQUENCE [LARGE SCALE GENOMIC DNA]</scope>
    <source>
        <strain evidence="4">LMG9055</strain>
    </source>
</reference>
<evidence type="ECO:0000256" key="2">
    <source>
        <dbReference type="PIRSR" id="PIRSR011396-2"/>
    </source>
</evidence>
<dbReference type="PANTHER" id="PTHR43747:SF4">
    <property type="entry name" value="FLAVIN-DEPENDENT TRYPTOPHAN HALOGENASE"/>
    <property type="match status" value="1"/>
</dbReference>
<dbReference type="Pfam" id="PF04820">
    <property type="entry name" value="Trp_halogenase"/>
    <property type="match status" value="1"/>
</dbReference>
<dbReference type="InterPro" id="IPR006905">
    <property type="entry name" value="Flavin_halogenase"/>
</dbReference>
<dbReference type="Gene3D" id="3.50.50.60">
    <property type="entry name" value="FAD/NAD(P)-binding domain"/>
    <property type="match status" value="1"/>
</dbReference>
<feature type="binding site" evidence="2">
    <location>
        <position position="106"/>
    </location>
    <ligand>
        <name>7-chloro-L-tryptophan</name>
        <dbReference type="ChEBI" id="CHEBI:58713"/>
    </ligand>
</feature>
<comment type="caution">
    <text evidence="3">The sequence shown here is derived from an EMBL/GenBank/DDBJ whole genome shotgun (WGS) entry which is preliminary data.</text>
</comment>
<dbReference type="GO" id="GO:0004497">
    <property type="term" value="F:monooxygenase activity"/>
    <property type="evidence" value="ECO:0007669"/>
    <property type="project" value="InterPro"/>
</dbReference>